<evidence type="ECO:0000313" key="1">
    <source>
        <dbReference type="EMBL" id="CAB5178535.1"/>
    </source>
</evidence>
<gene>
    <name evidence="1" type="ORF">UFOVP157_9</name>
</gene>
<name>A0A6J7WEF1_9CAUD</name>
<sequence length="66" mass="7326">MKYRITYLAGKLDTTYCPPLILSALFPDAQIVRTELSESECIVEFATAQIPVDLSPLIKVEPVLSI</sequence>
<organism evidence="1">
    <name type="scientific">uncultured Caudovirales phage</name>
    <dbReference type="NCBI Taxonomy" id="2100421"/>
    <lineage>
        <taxon>Viruses</taxon>
        <taxon>Duplodnaviria</taxon>
        <taxon>Heunggongvirae</taxon>
        <taxon>Uroviricota</taxon>
        <taxon>Caudoviricetes</taxon>
        <taxon>Peduoviridae</taxon>
        <taxon>Maltschvirus</taxon>
        <taxon>Maltschvirus maltsch</taxon>
    </lineage>
</organism>
<protein>
    <submittedName>
        <fullName evidence="1">Uncharacterized protein</fullName>
    </submittedName>
</protein>
<dbReference type="EMBL" id="LR798206">
    <property type="protein sequence ID" value="CAB5178535.1"/>
    <property type="molecule type" value="Genomic_DNA"/>
</dbReference>
<reference evidence="1" key="1">
    <citation type="submission" date="2020-05" db="EMBL/GenBank/DDBJ databases">
        <authorList>
            <person name="Chiriac C."/>
            <person name="Salcher M."/>
            <person name="Ghai R."/>
            <person name="Kavagutti S V."/>
        </authorList>
    </citation>
    <scope>NUCLEOTIDE SEQUENCE</scope>
</reference>
<accession>A0A6J7WEF1</accession>
<proteinExistence type="predicted"/>